<dbReference type="RefSeq" id="WP_125322304.1">
    <property type="nucleotide sequence ID" value="NZ_AP024889.1"/>
</dbReference>
<dbReference type="AlphaFoldDB" id="A0A3R9F751"/>
<dbReference type="EMBL" id="RSFA01000065">
    <property type="protein sequence ID" value="RSD30481.1"/>
    <property type="molecule type" value="Genomic_DNA"/>
</dbReference>
<comment type="caution">
    <text evidence="1">The sequence shown here is derived from an EMBL/GenBank/DDBJ whole genome shotgun (WGS) entry which is preliminary data.</text>
</comment>
<dbReference type="OrthoDB" id="6370527at2"/>
<evidence type="ECO:0000313" key="1">
    <source>
        <dbReference type="EMBL" id="RSD30481.1"/>
    </source>
</evidence>
<keyword evidence="2" id="KW-1185">Reference proteome</keyword>
<sequence>MNNLLVCTLSMVAIMGGKESKDPNTMAVEPPAVILSIEKTPKLSAKLKAQKTIDGQLRLIYERFEPMLDRSDSLTGTDTNQSGIRDDIEAFIDALEVSESVRNALKQNARFTQENLYHDFSQKTDENIRKALDISYKFDKVLACEEFVGIDIDDIINTSNTITALTYNTKARTMAYLAYNHLLDGSVSTLLAAEEQYCE</sequence>
<accession>A0A3R9F751</accession>
<reference evidence="1 2" key="1">
    <citation type="submission" date="2018-12" db="EMBL/GenBank/DDBJ databases">
        <title>Genomic taxonomy of the Vibrionaceae family.</title>
        <authorList>
            <person name="Gomez-Gil B."/>
            <person name="Enciso-Ibarra K."/>
        </authorList>
    </citation>
    <scope>NUCLEOTIDE SEQUENCE [LARGE SCALE GENOMIC DNA]</scope>
    <source>
        <strain evidence="1 2">CAIM 594</strain>
    </source>
</reference>
<organism evidence="1 2">
    <name type="scientific">Vibrio pectenicida</name>
    <dbReference type="NCBI Taxonomy" id="62763"/>
    <lineage>
        <taxon>Bacteria</taxon>
        <taxon>Pseudomonadati</taxon>
        <taxon>Pseudomonadota</taxon>
        <taxon>Gammaproteobacteria</taxon>
        <taxon>Vibrionales</taxon>
        <taxon>Vibrionaceae</taxon>
        <taxon>Vibrio</taxon>
    </lineage>
</organism>
<proteinExistence type="predicted"/>
<evidence type="ECO:0000313" key="2">
    <source>
        <dbReference type="Proteomes" id="UP000269041"/>
    </source>
</evidence>
<gene>
    <name evidence="1" type="ORF">EJA03_13675</name>
</gene>
<dbReference type="Proteomes" id="UP000269041">
    <property type="component" value="Unassembled WGS sequence"/>
</dbReference>
<name>A0A3R9F751_9VIBR</name>
<protein>
    <submittedName>
        <fullName evidence="1">Chromosome partitioning protein ParA</fullName>
    </submittedName>
</protein>